<evidence type="ECO:0000256" key="5">
    <source>
        <dbReference type="ARBA" id="ARBA00023242"/>
    </source>
</evidence>
<feature type="domain" description="TF-B3" evidence="7">
    <location>
        <begin position="188"/>
        <end position="285"/>
    </location>
</feature>
<gene>
    <name evidence="8" type="ORF">Tsubulata_014522</name>
</gene>
<dbReference type="Proteomes" id="UP001141552">
    <property type="component" value="Unassembled WGS sequence"/>
</dbReference>
<sequence length="544" mass="62347">MKRKNTRSNTKRDITLFFKIIFPLTVAEQMRIPKKFAMHNGGELEDVAKLFLPNGRVWEMRIRKGREEISLAEGWPEFVEHYSLHNDHFLIFKYKGRSNFKVRIFDVSLSGCEMQYPPVEMDETSDSGEETNRSQKIRRQAGPSRAYKTRKNKGSIQFTFKTTKLRHSSLETLEAVHEAEKLETRGPSFMALLSKSDMKSCRVYVPQKFAETYLTEEADNDTVQIESSAGRQWDVVLHYAKGRNSLSVGWANFARDNHLKAGDVLVFELLDRRHVALQCTIFRAGSMTRREFPVFCIPILQDMNPRIPLQFMSHYGNQLADAATLILPNGQVWEIGLTKGLDETFLDSGWLEFAENYSIGVGHFLYFKYKGQSRFKVHIFDKSCCEIRSLRPATGGVGSSRANIRPIRFGITACRSNRASLASQKALREADKYETRNPSFVVLLGKSEMNKSQWFVPVKFAETYLMHIGKTDTKAINIKGSDGTQWQVQMCKIVLSGMDGYFLFQIRGCAGIVAEYDLKIEDVLLFELLDMEDALLQLHIFRAH</sequence>
<dbReference type="PROSITE" id="PS50863">
    <property type="entry name" value="B3"/>
    <property type="match status" value="3"/>
</dbReference>
<dbReference type="CDD" id="cd10017">
    <property type="entry name" value="B3_DNA"/>
    <property type="match status" value="4"/>
</dbReference>
<dbReference type="Pfam" id="PF02362">
    <property type="entry name" value="B3"/>
    <property type="match status" value="4"/>
</dbReference>
<accession>A0A9Q0J5R6</accession>
<dbReference type="AlphaFoldDB" id="A0A9Q0J5R6"/>
<dbReference type="OrthoDB" id="1399306at2759"/>
<feature type="domain" description="TF-B3" evidence="7">
    <location>
        <begin position="307"/>
        <end position="383"/>
    </location>
</feature>
<feature type="compositionally biased region" description="Acidic residues" evidence="6">
    <location>
        <begin position="120"/>
        <end position="129"/>
    </location>
</feature>
<evidence type="ECO:0000313" key="8">
    <source>
        <dbReference type="EMBL" id="KAJ4829379.1"/>
    </source>
</evidence>
<organism evidence="8 9">
    <name type="scientific">Turnera subulata</name>
    <dbReference type="NCBI Taxonomy" id="218843"/>
    <lineage>
        <taxon>Eukaryota</taxon>
        <taxon>Viridiplantae</taxon>
        <taxon>Streptophyta</taxon>
        <taxon>Embryophyta</taxon>
        <taxon>Tracheophyta</taxon>
        <taxon>Spermatophyta</taxon>
        <taxon>Magnoliopsida</taxon>
        <taxon>eudicotyledons</taxon>
        <taxon>Gunneridae</taxon>
        <taxon>Pentapetalae</taxon>
        <taxon>rosids</taxon>
        <taxon>fabids</taxon>
        <taxon>Malpighiales</taxon>
        <taxon>Passifloraceae</taxon>
        <taxon>Turnera</taxon>
    </lineage>
</organism>
<dbReference type="InterPro" id="IPR015300">
    <property type="entry name" value="DNA-bd_pseudobarrel_sf"/>
</dbReference>
<proteinExistence type="predicted"/>
<reference evidence="8" key="1">
    <citation type="submission" date="2022-02" db="EMBL/GenBank/DDBJ databases">
        <authorList>
            <person name="Henning P.M."/>
            <person name="McCubbin A.G."/>
            <person name="Shore J.S."/>
        </authorList>
    </citation>
    <scope>NUCLEOTIDE SEQUENCE</scope>
    <source>
        <strain evidence="8">F60SS</strain>
        <tissue evidence="8">Leaves</tissue>
    </source>
</reference>
<protein>
    <recommendedName>
        <fullName evidence="7">TF-B3 domain-containing protein</fullName>
    </recommendedName>
</protein>
<dbReference type="Gene3D" id="2.40.330.10">
    <property type="entry name" value="DNA-binding pseudobarrel domain"/>
    <property type="match status" value="4"/>
</dbReference>
<comment type="subcellular location">
    <subcellularLocation>
        <location evidence="1">Nucleus</location>
    </subcellularLocation>
</comment>
<reference evidence="8" key="2">
    <citation type="journal article" date="2023" name="Plants (Basel)">
        <title>Annotation of the Turnera subulata (Passifloraceae) Draft Genome Reveals the S-Locus Evolved after the Divergence of Turneroideae from Passifloroideae in a Stepwise Manner.</title>
        <authorList>
            <person name="Henning P.M."/>
            <person name="Roalson E.H."/>
            <person name="Mir W."/>
            <person name="McCubbin A.G."/>
            <person name="Shore J.S."/>
        </authorList>
    </citation>
    <scope>NUCLEOTIDE SEQUENCE</scope>
    <source>
        <strain evidence="8">F60SS</strain>
    </source>
</reference>
<dbReference type="PANTHER" id="PTHR31920:SF37">
    <property type="entry name" value="B3 DOMAIN-CONTAINING TRANSCRIPTION FACTOR VRN1"/>
    <property type="match status" value="1"/>
</dbReference>
<comment type="caution">
    <text evidence="8">The sequence shown here is derived from an EMBL/GenBank/DDBJ whole genome shotgun (WGS) entry which is preliminary data.</text>
</comment>
<keyword evidence="5" id="KW-0539">Nucleus</keyword>
<keyword evidence="2" id="KW-0805">Transcription regulation</keyword>
<dbReference type="EMBL" id="JAKUCV010005907">
    <property type="protein sequence ID" value="KAJ4829379.1"/>
    <property type="molecule type" value="Genomic_DNA"/>
</dbReference>
<evidence type="ECO:0000259" key="7">
    <source>
        <dbReference type="PROSITE" id="PS50863"/>
    </source>
</evidence>
<evidence type="ECO:0000256" key="4">
    <source>
        <dbReference type="ARBA" id="ARBA00023163"/>
    </source>
</evidence>
<evidence type="ECO:0000256" key="3">
    <source>
        <dbReference type="ARBA" id="ARBA00023125"/>
    </source>
</evidence>
<dbReference type="SUPFAM" id="SSF101936">
    <property type="entry name" value="DNA-binding pseudobarrel domain"/>
    <property type="match status" value="4"/>
</dbReference>
<keyword evidence="9" id="KW-1185">Reference proteome</keyword>
<evidence type="ECO:0000313" key="9">
    <source>
        <dbReference type="Proteomes" id="UP001141552"/>
    </source>
</evidence>
<dbReference type="InterPro" id="IPR003340">
    <property type="entry name" value="B3_DNA-bd"/>
</dbReference>
<evidence type="ECO:0000256" key="6">
    <source>
        <dbReference type="SAM" id="MobiDB-lite"/>
    </source>
</evidence>
<dbReference type="InterPro" id="IPR050655">
    <property type="entry name" value="Plant_B3_domain"/>
</dbReference>
<dbReference type="GO" id="GO:0005634">
    <property type="term" value="C:nucleus"/>
    <property type="evidence" value="ECO:0007669"/>
    <property type="project" value="UniProtKB-SubCell"/>
</dbReference>
<keyword evidence="4" id="KW-0804">Transcription</keyword>
<feature type="domain" description="TF-B3" evidence="7">
    <location>
        <begin position="15"/>
        <end position="108"/>
    </location>
</feature>
<keyword evidence="3" id="KW-0238">DNA-binding</keyword>
<name>A0A9Q0J5R6_9ROSI</name>
<feature type="region of interest" description="Disordered" evidence="6">
    <location>
        <begin position="118"/>
        <end position="152"/>
    </location>
</feature>
<dbReference type="PANTHER" id="PTHR31920">
    <property type="entry name" value="B3 DOMAIN-CONTAINING"/>
    <property type="match status" value="1"/>
</dbReference>
<evidence type="ECO:0000256" key="1">
    <source>
        <dbReference type="ARBA" id="ARBA00004123"/>
    </source>
</evidence>
<dbReference type="GO" id="GO:0003677">
    <property type="term" value="F:DNA binding"/>
    <property type="evidence" value="ECO:0007669"/>
    <property type="project" value="UniProtKB-KW"/>
</dbReference>
<evidence type="ECO:0000256" key="2">
    <source>
        <dbReference type="ARBA" id="ARBA00023015"/>
    </source>
</evidence>
<dbReference type="SMART" id="SM01019">
    <property type="entry name" value="B3"/>
    <property type="match status" value="4"/>
</dbReference>